<sequence length="77" mass="8508">MTSASLVGGLTICRLNQLLKFLKIINKKITATRPRPAPLAARAQTLQAVLTPLENPPEKETRNLIQIVITIPRLHSD</sequence>
<organism evidence="1 2">
    <name type="scientific">Plakobranchus ocellatus</name>
    <dbReference type="NCBI Taxonomy" id="259542"/>
    <lineage>
        <taxon>Eukaryota</taxon>
        <taxon>Metazoa</taxon>
        <taxon>Spiralia</taxon>
        <taxon>Lophotrochozoa</taxon>
        <taxon>Mollusca</taxon>
        <taxon>Gastropoda</taxon>
        <taxon>Heterobranchia</taxon>
        <taxon>Euthyneura</taxon>
        <taxon>Panpulmonata</taxon>
        <taxon>Sacoglossa</taxon>
        <taxon>Placobranchoidea</taxon>
        <taxon>Plakobranchidae</taxon>
        <taxon>Plakobranchus</taxon>
    </lineage>
</organism>
<evidence type="ECO:0000313" key="1">
    <source>
        <dbReference type="EMBL" id="GFO41680.1"/>
    </source>
</evidence>
<proteinExistence type="predicted"/>
<comment type="caution">
    <text evidence="1">The sequence shown here is derived from an EMBL/GenBank/DDBJ whole genome shotgun (WGS) entry which is preliminary data.</text>
</comment>
<name>A0AAV4DC67_9GAST</name>
<dbReference type="AlphaFoldDB" id="A0AAV4DC67"/>
<dbReference type="Proteomes" id="UP000735302">
    <property type="component" value="Unassembled WGS sequence"/>
</dbReference>
<protein>
    <submittedName>
        <fullName evidence="1">Uncharacterized protein</fullName>
    </submittedName>
</protein>
<dbReference type="EMBL" id="BLXT01007705">
    <property type="protein sequence ID" value="GFO41680.1"/>
    <property type="molecule type" value="Genomic_DNA"/>
</dbReference>
<gene>
    <name evidence="1" type="ORF">PoB_006818500</name>
</gene>
<evidence type="ECO:0000313" key="2">
    <source>
        <dbReference type="Proteomes" id="UP000735302"/>
    </source>
</evidence>
<accession>A0AAV4DC67</accession>
<keyword evidence="2" id="KW-1185">Reference proteome</keyword>
<reference evidence="1 2" key="1">
    <citation type="journal article" date="2021" name="Elife">
        <title>Chloroplast acquisition without the gene transfer in kleptoplastic sea slugs, Plakobranchus ocellatus.</title>
        <authorList>
            <person name="Maeda T."/>
            <person name="Takahashi S."/>
            <person name="Yoshida T."/>
            <person name="Shimamura S."/>
            <person name="Takaki Y."/>
            <person name="Nagai Y."/>
            <person name="Toyoda A."/>
            <person name="Suzuki Y."/>
            <person name="Arimoto A."/>
            <person name="Ishii H."/>
            <person name="Satoh N."/>
            <person name="Nishiyama T."/>
            <person name="Hasebe M."/>
            <person name="Maruyama T."/>
            <person name="Minagawa J."/>
            <person name="Obokata J."/>
            <person name="Shigenobu S."/>
        </authorList>
    </citation>
    <scope>NUCLEOTIDE SEQUENCE [LARGE SCALE GENOMIC DNA]</scope>
</reference>